<protein>
    <recommendedName>
        <fullName evidence="5">Lipoprotein</fullName>
    </recommendedName>
</protein>
<organism evidence="3 4">
    <name type="scientific">Myceligenerans indicum</name>
    <dbReference type="NCBI Taxonomy" id="2593663"/>
    <lineage>
        <taxon>Bacteria</taxon>
        <taxon>Bacillati</taxon>
        <taxon>Actinomycetota</taxon>
        <taxon>Actinomycetes</taxon>
        <taxon>Micrococcales</taxon>
        <taxon>Promicromonosporaceae</taxon>
        <taxon>Myceligenerans</taxon>
    </lineage>
</organism>
<proteinExistence type="predicted"/>
<evidence type="ECO:0000313" key="3">
    <source>
        <dbReference type="EMBL" id="MBL0888134.1"/>
    </source>
</evidence>
<keyword evidence="4" id="KW-1185">Reference proteome</keyword>
<evidence type="ECO:0000256" key="2">
    <source>
        <dbReference type="SAM" id="SignalP"/>
    </source>
</evidence>
<dbReference type="RefSeq" id="WP_201849914.1">
    <property type="nucleotide sequence ID" value="NZ_JABBYC010000045.1"/>
</dbReference>
<sequence length="239" mass="25525">MRTTDPTRRLLAGALAATFTLAGCSGAVPPAERPEIAWPDGTPDSPLDDNPWVQAVRAADSEAQIASATRDFSNPALYDNGTLQSVAIYLGTVEDRALDEEWAYPPGPTPMIPVHVEEAPDGQSATVTICSVAMGSWLISPENPEPPADLRGGLANRIVTIEGGQRKVEWGGGYTELETVEKKFGAAAVDPVRPRSDDEGMCSLADAKIGLFDPQPDVTVEYTPDDIKRREAPGTPRDE</sequence>
<dbReference type="EMBL" id="JABBYC010000045">
    <property type="protein sequence ID" value="MBL0888134.1"/>
    <property type="molecule type" value="Genomic_DNA"/>
</dbReference>
<feature type="region of interest" description="Disordered" evidence="1">
    <location>
        <begin position="215"/>
        <end position="239"/>
    </location>
</feature>
<evidence type="ECO:0000256" key="1">
    <source>
        <dbReference type="SAM" id="MobiDB-lite"/>
    </source>
</evidence>
<evidence type="ECO:0008006" key="5">
    <source>
        <dbReference type="Google" id="ProtNLM"/>
    </source>
</evidence>
<comment type="caution">
    <text evidence="3">The sequence shown here is derived from an EMBL/GenBank/DDBJ whole genome shotgun (WGS) entry which is preliminary data.</text>
</comment>
<evidence type="ECO:0000313" key="4">
    <source>
        <dbReference type="Proteomes" id="UP000675409"/>
    </source>
</evidence>
<gene>
    <name evidence="3" type="ORF">HGK34_17895</name>
</gene>
<feature type="compositionally biased region" description="Basic and acidic residues" evidence="1">
    <location>
        <begin position="225"/>
        <end position="239"/>
    </location>
</feature>
<name>A0ABS1LPI4_9MICO</name>
<reference evidence="3 4" key="1">
    <citation type="journal article" date="2021" name="Arch. Microbiol.">
        <title>Myceligenerans indicum sp. nov., an actinobacterium isolated from mangrove sediment of Sundarbans, India.</title>
        <authorList>
            <person name="Asha K."/>
            <person name="Bhadury P."/>
        </authorList>
    </citation>
    <scope>NUCLEOTIDE SEQUENCE [LARGE SCALE GENOMIC DNA]</scope>
    <source>
        <strain evidence="3 4">I2</strain>
    </source>
</reference>
<dbReference type="Proteomes" id="UP000675409">
    <property type="component" value="Unassembled WGS sequence"/>
</dbReference>
<accession>A0ABS1LPI4</accession>
<keyword evidence="2" id="KW-0732">Signal</keyword>
<feature type="chain" id="PRO_5046148629" description="Lipoprotein" evidence="2">
    <location>
        <begin position="28"/>
        <end position="239"/>
    </location>
</feature>
<feature type="signal peptide" evidence="2">
    <location>
        <begin position="1"/>
        <end position="27"/>
    </location>
</feature>
<dbReference type="PROSITE" id="PS51257">
    <property type="entry name" value="PROKAR_LIPOPROTEIN"/>
    <property type="match status" value="1"/>
</dbReference>